<dbReference type="Proteomes" id="UP000008637">
    <property type="component" value="Chromosome"/>
</dbReference>
<accession>E8ZJU5</accession>
<sequence length="218" mass="24937">MELIQKGIVMALVTGGVGTVGYYTVQKGNGTTLLDHITSKKRELISENSEWEKKDRAYKAAQKEEIISSVEPRDRTKTKLWQILKNWCTSTGNKVFTNIHDDTYQKFSVWCLKDKTIGQDLKDEGLQKVTDWQTKATEFKDKEKNLDSGFITPKGVQPPAKPPAPKAEVQGTDVEEWCKDAEQKPFKHEVDQTYSRVRKWCFQAKEQPKEGKSNPVKK</sequence>
<organism evidence="2 3">
    <name type="scientific">Mycoplasma haemofelis (strain Langford 1)</name>
    <name type="common">Haemobartonella felis</name>
    <dbReference type="NCBI Taxonomy" id="941640"/>
    <lineage>
        <taxon>Bacteria</taxon>
        <taxon>Bacillati</taxon>
        <taxon>Mycoplasmatota</taxon>
        <taxon>Mollicutes</taxon>
        <taxon>Mycoplasmataceae</taxon>
        <taxon>Mycoplasma</taxon>
    </lineage>
</organism>
<proteinExistence type="predicted"/>
<dbReference type="AlphaFoldDB" id="E8ZJU5"/>
<reference evidence="2 3" key="1">
    <citation type="journal article" date="2011" name="J. Bacteriol.">
        <title>Complete genome sequence of Mycoplasma haemofelis, a hemotropic mycoplasma.</title>
        <authorList>
            <person name="Barker E.N."/>
            <person name="Helps C.R."/>
            <person name="Peters I.R."/>
            <person name="Darby A.C."/>
            <person name="Radford A.D."/>
            <person name="Tasker S."/>
        </authorList>
    </citation>
    <scope>NUCLEOTIDE SEQUENCE [LARGE SCALE GENOMIC DNA]</scope>
    <source>
        <strain evidence="2 3">Langford 1</strain>
    </source>
</reference>
<protein>
    <submittedName>
        <fullName evidence="2">Uncharacterized protein</fullName>
    </submittedName>
</protein>
<evidence type="ECO:0000313" key="2">
    <source>
        <dbReference type="EMBL" id="CBY93416.1"/>
    </source>
</evidence>
<dbReference type="EMBL" id="FR773153">
    <property type="protein sequence ID" value="CBY93416.1"/>
    <property type="molecule type" value="Genomic_DNA"/>
</dbReference>
<dbReference type="KEGG" id="mha:HF1_14080"/>
<evidence type="ECO:0000313" key="3">
    <source>
        <dbReference type="Proteomes" id="UP000008637"/>
    </source>
</evidence>
<name>E8ZJU5_MYCHL</name>
<dbReference type="HOGENOM" id="CLU_098620_2_0_14"/>
<dbReference type="OrthoDB" id="8685801at2"/>
<keyword evidence="3" id="KW-1185">Reference proteome</keyword>
<gene>
    <name evidence="2" type="ORF">HF1_14080</name>
</gene>
<feature type="region of interest" description="Disordered" evidence="1">
    <location>
        <begin position="143"/>
        <end position="173"/>
    </location>
</feature>
<evidence type="ECO:0000256" key="1">
    <source>
        <dbReference type="SAM" id="MobiDB-lite"/>
    </source>
</evidence>